<evidence type="ECO:0000313" key="3">
    <source>
        <dbReference type="Proteomes" id="UP000765509"/>
    </source>
</evidence>
<evidence type="ECO:0000313" key="2">
    <source>
        <dbReference type="EMBL" id="MBW0548225.1"/>
    </source>
</evidence>
<dbReference type="EMBL" id="AVOT02053406">
    <property type="protein sequence ID" value="MBW0548225.1"/>
    <property type="molecule type" value="Genomic_DNA"/>
</dbReference>
<sequence length="201" mass="23240">MNSLKNLIAFAASRGLLFHQVDFKSAFLNAPLTETVYLSIPQGLNLDQRKSCLRLKKSIYGLKQTPLAWYDRLKKWLFKVGFTPYLLDPCVFFRQNPVQLWLYIHVDNIAIFGLEVKYFKEEISKEFEIKKIGTTDLILGVKISHSDNFIFLDQQNFTKALLELYGMEKCKPVVTPLPPQTHLVPALEEDLSKFNAFNVSY</sequence>
<proteinExistence type="predicted"/>
<dbReference type="OrthoDB" id="2685291at2759"/>
<protein>
    <recommendedName>
        <fullName evidence="1">Reverse transcriptase Ty1/copia-type domain-containing protein</fullName>
    </recommendedName>
</protein>
<dbReference type="InterPro" id="IPR013103">
    <property type="entry name" value="RVT_2"/>
</dbReference>
<name>A0A9Q3P2W9_9BASI</name>
<comment type="caution">
    <text evidence="2">The sequence shown here is derived from an EMBL/GenBank/DDBJ whole genome shotgun (WGS) entry which is preliminary data.</text>
</comment>
<dbReference type="AlphaFoldDB" id="A0A9Q3P2W9"/>
<dbReference type="Proteomes" id="UP000765509">
    <property type="component" value="Unassembled WGS sequence"/>
</dbReference>
<reference evidence="2" key="1">
    <citation type="submission" date="2021-03" db="EMBL/GenBank/DDBJ databases">
        <title>Draft genome sequence of rust myrtle Austropuccinia psidii MF-1, a brazilian biotype.</title>
        <authorList>
            <person name="Quecine M.C."/>
            <person name="Pachon D.M.R."/>
            <person name="Bonatelli M.L."/>
            <person name="Correr F.H."/>
            <person name="Franceschini L.M."/>
            <person name="Leite T.F."/>
            <person name="Margarido G.R.A."/>
            <person name="Almeida C.A."/>
            <person name="Ferrarezi J.A."/>
            <person name="Labate C.A."/>
        </authorList>
    </citation>
    <scope>NUCLEOTIDE SEQUENCE</scope>
    <source>
        <strain evidence="2">MF-1</strain>
    </source>
</reference>
<organism evidence="2 3">
    <name type="scientific">Austropuccinia psidii MF-1</name>
    <dbReference type="NCBI Taxonomy" id="1389203"/>
    <lineage>
        <taxon>Eukaryota</taxon>
        <taxon>Fungi</taxon>
        <taxon>Dikarya</taxon>
        <taxon>Basidiomycota</taxon>
        <taxon>Pucciniomycotina</taxon>
        <taxon>Pucciniomycetes</taxon>
        <taxon>Pucciniales</taxon>
        <taxon>Sphaerophragmiaceae</taxon>
        <taxon>Austropuccinia</taxon>
    </lineage>
</organism>
<gene>
    <name evidence="2" type="ORF">O181_087940</name>
</gene>
<feature type="domain" description="Reverse transcriptase Ty1/copia-type" evidence="1">
    <location>
        <begin position="2"/>
        <end position="177"/>
    </location>
</feature>
<accession>A0A9Q3P2W9</accession>
<keyword evidence="3" id="KW-1185">Reference proteome</keyword>
<evidence type="ECO:0000259" key="1">
    <source>
        <dbReference type="Pfam" id="PF07727"/>
    </source>
</evidence>
<dbReference type="Pfam" id="PF07727">
    <property type="entry name" value="RVT_2"/>
    <property type="match status" value="1"/>
</dbReference>